<organism evidence="2 3">
    <name type="scientific">Rhizobium quercicola</name>
    <dbReference type="NCBI Taxonomy" id="2901226"/>
    <lineage>
        <taxon>Bacteria</taxon>
        <taxon>Pseudomonadati</taxon>
        <taxon>Pseudomonadota</taxon>
        <taxon>Alphaproteobacteria</taxon>
        <taxon>Hyphomicrobiales</taxon>
        <taxon>Rhizobiaceae</taxon>
        <taxon>Rhizobium/Agrobacterium group</taxon>
        <taxon>Rhizobium</taxon>
    </lineage>
</organism>
<accession>A0A9X1NRL6</accession>
<keyword evidence="1" id="KW-0472">Membrane</keyword>
<dbReference type="AlphaFoldDB" id="A0A9X1NRL6"/>
<sequence length="155" mass="17124">MFLRTVEWAKAVAVVGDIAKGTAAVTLRTYSRREPKAGGAIDTYGWSFQQVQAYGQSEKRATRLVGGDQLSRALLAIATPEHEFFAYEVDGSADYEAEAKCLVKEFNDIAATVVSVTVGAVSISWFLVALHQNSDIIHWKMRYHERDQRPDISGA</sequence>
<dbReference type="EMBL" id="JAJOZR010000004">
    <property type="protein sequence ID" value="MCD7108764.1"/>
    <property type="molecule type" value="Genomic_DNA"/>
</dbReference>
<proteinExistence type="predicted"/>
<keyword evidence="3" id="KW-1185">Reference proteome</keyword>
<comment type="caution">
    <text evidence="2">The sequence shown here is derived from an EMBL/GenBank/DDBJ whole genome shotgun (WGS) entry which is preliminary data.</text>
</comment>
<reference evidence="2" key="1">
    <citation type="submission" date="2021-12" db="EMBL/GenBank/DDBJ databases">
        <authorList>
            <person name="Li Y."/>
        </authorList>
    </citation>
    <scope>NUCLEOTIDE SEQUENCE</scope>
    <source>
        <strain evidence="2">DKSPLA3</strain>
    </source>
</reference>
<keyword evidence="1" id="KW-1133">Transmembrane helix</keyword>
<dbReference type="RefSeq" id="WP_231813028.1">
    <property type="nucleotide sequence ID" value="NZ_JAJOZR010000004.1"/>
</dbReference>
<feature type="transmembrane region" description="Helical" evidence="1">
    <location>
        <begin position="109"/>
        <end position="130"/>
    </location>
</feature>
<dbReference type="Proteomes" id="UP001139089">
    <property type="component" value="Unassembled WGS sequence"/>
</dbReference>
<gene>
    <name evidence="2" type="ORF">LRX75_06880</name>
</gene>
<evidence type="ECO:0000313" key="2">
    <source>
        <dbReference type="EMBL" id="MCD7108764.1"/>
    </source>
</evidence>
<name>A0A9X1NRL6_9HYPH</name>
<evidence type="ECO:0000256" key="1">
    <source>
        <dbReference type="SAM" id="Phobius"/>
    </source>
</evidence>
<keyword evidence="1" id="KW-0812">Transmembrane</keyword>
<protein>
    <submittedName>
        <fullName evidence="2">Uncharacterized protein</fullName>
    </submittedName>
</protein>
<evidence type="ECO:0000313" key="3">
    <source>
        <dbReference type="Proteomes" id="UP001139089"/>
    </source>
</evidence>